<dbReference type="InterPro" id="IPR016181">
    <property type="entry name" value="Acyl_CoA_acyltransferase"/>
</dbReference>
<evidence type="ECO:0000313" key="5">
    <source>
        <dbReference type="Proteomes" id="UP000029964"/>
    </source>
</evidence>
<organism evidence="4 5">
    <name type="scientific">Hapsidospora chrysogenum (strain ATCC 11550 / CBS 779.69 / DSM 880 / IAM 14645 / JCM 23072 / IMI 49137)</name>
    <name type="common">Acremonium chrysogenum</name>
    <dbReference type="NCBI Taxonomy" id="857340"/>
    <lineage>
        <taxon>Eukaryota</taxon>
        <taxon>Fungi</taxon>
        <taxon>Dikarya</taxon>
        <taxon>Ascomycota</taxon>
        <taxon>Pezizomycotina</taxon>
        <taxon>Sordariomycetes</taxon>
        <taxon>Hypocreomycetidae</taxon>
        <taxon>Hypocreales</taxon>
        <taxon>Bionectriaceae</taxon>
        <taxon>Hapsidospora</taxon>
    </lineage>
</organism>
<evidence type="ECO:0000259" key="3">
    <source>
        <dbReference type="PROSITE" id="PS51186"/>
    </source>
</evidence>
<name>A0A086T2X0_HAPC1</name>
<dbReference type="GO" id="GO:0016747">
    <property type="term" value="F:acyltransferase activity, transferring groups other than amino-acyl groups"/>
    <property type="evidence" value="ECO:0007669"/>
    <property type="project" value="InterPro"/>
</dbReference>
<dbReference type="PANTHER" id="PTHR43877">
    <property type="entry name" value="AMINOALKYLPHOSPHONATE N-ACETYLTRANSFERASE-RELATED-RELATED"/>
    <property type="match status" value="1"/>
</dbReference>
<evidence type="ECO:0000313" key="4">
    <source>
        <dbReference type="EMBL" id="KFH43702.1"/>
    </source>
</evidence>
<evidence type="ECO:0000256" key="1">
    <source>
        <dbReference type="ARBA" id="ARBA00022679"/>
    </source>
</evidence>
<reference evidence="5" key="1">
    <citation type="journal article" date="2014" name="Genome Announc.">
        <title>Genome sequence and annotation of Acremonium chrysogenum, producer of the beta-lactam antibiotic cephalosporin C.</title>
        <authorList>
            <person name="Terfehr D."/>
            <person name="Dahlmann T.A."/>
            <person name="Specht T."/>
            <person name="Zadra I."/>
            <person name="Kuernsteiner H."/>
            <person name="Kueck U."/>
        </authorList>
    </citation>
    <scope>NUCLEOTIDE SEQUENCE [LARGE SCALE GENOMIC DNA]</scope>
    <source>
        <strain evidence="5">ATCC 11550 / CBS 779.69 / DSM 880 / IAM 14645 / JCM 23072 / IMI 49137</strain>
    </source>
</reference>
<dbReference type="AlphaFoldDB" id="A0A086T2X0"/>
<evidence type="ECO:0000256" key="2">
    <source>
        <dbReference type="ARBA" id="ARBA00023315"/>
    </source>
</evidence>
<dbReference type="CDD" id="cd04301">
    <property type="entry name" value="NAT_SF"/>
    <property type="match status" value="1"/>
</dbReference>
<dbReference type="SUPFAM" id="SSF55729">
    <property type="entry name" value="Acyl-CoA N-acyltransferases (Nat)"/>
    <property type="match status" value="2"/>
</dbReference>
<dbReference type="OrthoDB" id="9975416at2759"/>
<dbReference type="Pfam" id="PF00583">
    <property type="entry name" value="Acetyltransf_1"/>
    <property type="match status" value="1"/>
</dbReference>
<accession>A0A086T2X0</accession>
<proteinExistence type="predicted"/>
<dbReference type="EMBL" id="JPKY01000063">
    <property type="protein sequence ID" value="KFH43702.1"/>
    <property type="molecule type" value="Genomic_DNA"/>
</dbReference>
<dbReference type="InterPro" id="IPR000182">
    <property type="entry name" value="GNAT_dom"/>
</dbReference>
<dbReference type="InterPro" id="IPR050832">
    <property type="entry name" value="Bact_Acetyltransf"/>
</dbReference>
<protein>
    <recommendedName>
        <fullName evidence="3">N-acetyltransferase domain-containing protein</fullName>
    </recommendedName>
</protein>
<dbReference type="STRING" id="857340.A0A086T2X0"/>
<dbReference type="PROSITE" id="PS51186">
    <property type="entry name" value="GNAT"/>
    <property type="match status" value="1"/>
</dbReference>
<gene>
    <name evidence="4" type="ORF">ACRE_055390</name>
</gene>
<keyword evidence="5" id="KW-1185">Reference proteome</keyword>
<keyword evidence="1" id="KW-0808">Transferase</keyword>
<keyword evidence="2" id="KW-0012">Acyltransferase</keyword>
<dbReference type="Gene3D" id="3.40.630.30">
    <property type="match status" value="2"/>
</dbReference>
<feature type="domain" description="N-acetyltransferase" evidence="3">
    <location>
        <begin position="1"/>
        <end position="167"/>
    </location>
</feature>
<comment type="caution">
    <text evidence="4">The sequence shown here is derived from an EMBL/GenBank/DDBJ whole genome shotgun (WGS) entry which is preliminary data.</text>
</comment>
<dbReference type="Proteomes" id="UP000029964">
    <property type="component" value="Unassembled WGS sequence"/>
</dbReference>
<sequence>MESRPASSIPAAQLVRLVNSAFEGYVGGAVNHDEETLTAWCQKHFMVLELSHVFFDTEGTNGGTDSSSKNDGNGGEPIAFGLIAVREDRPGQSRLGAFGVAGWAQGKGIGSRAMVMIVERERERGVEVLELECMQNNPRAVKMYRKLGFEVLRDLPGWIVPLSERRDEVQHDDVALLEVTVDEVDGLVKKWAMADLPWQAWFVSTMGIAKRGFRLGHAWCVTSDPEGEAEGKGEKTVELATLIVEPGWRRRGEGTRLIRAMMGRFSGRKWEVPAILPGEYVDELARRFGGERGEKAQYQMRLKLQ</sequence>
<dbReference type="HOGENOM" id="CLU_081349_0_0_1"/>